<feature type="compositionally biased region" description="Low complexity" evidence="1">
    <location>
        <begin position="1401"/>
        <end position="1414"/>
    </location>
</feature>
<feature type="region of interest" description="Disordered" evidence="1">
    <location>
        <begin position="1501"/>
        <end position="1526"/>
    </location>
</feature>
<feature type="region of interest" description="Disordered" evidence="1">
    <location>
        <begin position="1303"/>
        <end position="1326"/>
    </location>
</feature>
<feature type="compositionally biased region" description="Polar residues" evidence="1">
    <location>
        <begin position="962"/>
        <end position="973"/>
    </location>
</feature>
<feature type="region of interest" description="Disordered" evidence="1">
    <location>
        <begin position="1752"/>
        <end position="1772"/>
    </location>
</feature>
<feature type="region of interest" description="Disordered" evidence="1">
    <location>
        <begin position="731"/>
        <end position="761"/>
    </location>
</feature>
<feature type="region of interest" description="Disordered" evidence="1">
    <location>
        <begin position="2071"/>
        <end position="2113"/>
    </location>
</feature>
<evidence type="ECO:0000256" key="2">
    <source>
        <dbReference type="SAM" id="SignalP"/>
    </source>
</evidence>
<feature type="non-terminal residue" evidence="3">
    <location>
        <position position="1"/>
    </location>
</feature>
<feature type="region of interest" description="Disordered" evidence="1">
    <location>
        <begin position="1666"/>
        <end position="1731"/>
    </location>
</feature>
<feature type="compositionally biased region" description="Low complexity" evidence="1">
    <location>
        <begin position="1370"/>
        <end position="1383"/>
    </location>
</feature>
<feature type="compositionally biased region" description="Basic and acidic residues" evidence="1">
    <location>
        <begin position="1136"/>
        <end position="1154"/>
    </location>
</feature>
<feature type="compositionally biased region" description="Low complexity" evidence="1">
    <location>
        <begin position="2024"/>
        <end position="2053"/>
    </location>
</feature>
<feature type="compositionally biased region" description="Basic and acidic residues" evidence="1">
    <location>
        <begin position="732"/>
        <end position="741"/>
    </location>
</feature>
<protein>
    <submittedName>
        <fullName evidence="3">Uncharacterized protein</fullName>
    </submittedName>
</protein>
<feature type="region of interest" description="Disordered" evidence="1">
    <location>
        <begin position="2018"/>
        <end position="2053"/>
    </location>
</feature>
<feature type="compositionally biased region" description="Low complexity" evidence="1">
    <location>
        <begin position="151"/>
        <end position="160"/>
    </location>
</feature>
<feature type="compositionally biased region" description="Polar residues" evidence="1">
    <location>
        <begin position="1358"/>
        <end position="1369"/>
    </location>
</feature>
<proteinExistence type="predicted"/>
<feature type="signal peptide" evidence="2">
    <location>
        <begin position="1"/>
        <end position="16"/>
    </location>
</feature>
<reference evidence="3" key="1">
    <citation type="submission" date="2015-11" db="EMBL/GenBank/DDBJ databases">
        <title>De novo transcriptome assembly of four potential Pierce s Disease insect vectors from Arizona vineyards.</title>
        <authorList>
            <person name="Tassone E.E."/>
        </authorList>
    </citation>
    <scope>NUCLEOTIDE SEQUENCE</scope>
</reference>
<keyword evidence="2" id="KW-0732">Signal</keyword>
<feature type="compositionally biased region" description="Polar residues" evidence="1">
    <location>
        <begin position="121"/>
        <end position="134"/>
    </location>
</feature>
<feature type="compositionally biased region" description="Polar residues" evidence="1">
    <location>
        <begin position="1550"/>
        <end position="1569"/>
    </location>
</feature>
<dbReference type="EMBL" id="GEBQ01017583">
    <property type="protein sequence ID" value="JAT22394.1"/>
    <property type="molecule type" value="Transcribed_RNA"/>
</dbReference>
<evidence type="ECO:0000313" key="3">
    <source>
        <dbReference type="EMBL" id="JAT22394.1"/>
    </source>
</evidence>
<feature type="compositionally biased region" description="Polar residues" evidence="1">
    <location>
        <begin position="1303"/>
        <end position="1313"/>
    </location>
</feature>
<feature type="compositionally biased region" description="Low complexity" evidence="1">
    <location>
        <begin position="996"/>
        <end position="1006"/>
    </location>
</feature>
<name>A0A1B6LFQ4_9HEMI</name>
<feature type="region of interest" description="Disordered" evidence="1">
    <location>
        <begin position="948"/>
        <end position="1010"/>
    </location>
</feature>
<feature type="compositionally biased region" description="Low complexity" evidence="1">
    <location>
        <begin position="948"/>
        <end position="961"/>
    </location>
</feature>
<feature type="region of interest" description="Disordered" evidence="1">
    <location>
        <begin position="576"/>
        <end position="597"/>
    </location>
</feature>
<evidence type="ECO:0000256" key="1">
    <source>
        <dbReference type="SAM" id="MobiDB-lite"/>
    </source>
</evidence>
<feature type="region of interest" description="Disordered" evidence="1">
    <location>
        <begin position="1538"/>
        <end position="1617"/>
    </location>
</feature>
<gene>
    <name evidence="3" type="ORF">g.21980</name>
</gene>
<accession>A0A1B6LFQ4</accession>
<sequence>GWAAACLLLSVAVVQGEDRWSRPATPERRQGDWVPLTCANCRPLGDQGVQASNSLPSVLTPPPRVEEARLLPPPPPDPLFQQAATGFLQAYTQQQPPHRKPHQQFLQETTSQSINRPQAQFLKSENVPANSKPSQGFLREPSTEFQPPQQPQQLNNQQPNRQSHLLQFNRQPFIPENSPYLNQPLFINPQILAAAPFFPQSGILPQNIQPINPIQIQPQAPITPNTLPINQQNFQISGDRPAFIQQITATAQEPTNVPQQQAVTQTAAPQLQYDINSTDSQQNEGEREEIQLLYVPVEALNQRGRNHGKSKSLPTTQQNVAAQQVVGTDSNRFTSPGQSFDFTTRKPHLEDQENFNTQVKTSKQQYNVKQNVRYQPQFPPEDQEKYNTQTHSVRQQFNVNPQGGQFQQQAQNFKLEGQSIKHQYNFKSNDQFQTQAQQDQVNPSLQFNNQQNDQFLQQPVSHDTANFHSQNHNPRQQNVKFNENNQEQVQHDQANFNSQSFNANQQLNSQQNINFQQQQPPVDQSNFNIRAQLNQQHLYNNHQNPQFQQIQANQQAFRTVQEQPYVDQPLKFDQQLGSEQGQTQQQFSTQQTQSQQQFDLPEINHQTDAPITQTRVPDALTTQQSHRNPQNHQNYRNPQHEVTRNVQQHQNAQFTRKFPQDYQQSSVIASTLPPTENVNIAAQSVKQTPQPSWSNQKLPNQHQLNQEHLHQQQLQQFQQNVNSNQQVLQEGTRLRSQHDQVSHVTSLPSTLPPPQTTPAPNQPPLSVYMETTENNKVNDVLRLLKNAKTIQVLDTVGPESPQVFVGPSNLKAPAGYIKFELPYLNSLESNRVERKVDKLPFFVAPLNFNPPPGYSKIPFPAPHIGSVVVSNVTVLKTALHEKGYDDDQLGISSTERYLDQFTLPAEIPPISPQLPSLINSLRDEVFAGSSTTALPSTTTETTTAYTTQTYRGRGPSRGSYRATSNYPTSASPTRRQHSRTRRPYDGRPYSRRQPVTTTTTTTTTTTEEPSTQAYIQQYTTQPEQVAYNSNEYIQNTAAPVRLLSGNSQSNLQSGNTGTYYDERFIANSYNQDHSVSQQQVTQPIESQNIPTTAIDNFPGVEQYQQHSEVLQNRQTVEPVAQTTAIPTVSIPDVQREENTFKSQRTNDFRRDPSRQHQRFRGRQRTTTTTTESFKEPVQPIENSQQEVHRVNYHNSPNRQQLRNNNHHRLVENTHFEANVPHNRFAVQTERADVNFETTERLNPVQRDQYIQQNVNEDQFNTQINTGSRFENPSKTSDPSIQQEAFHQQLNQPQTQYDRNLEQSNFNGSFSQNGFDFVPTPQQNTQTQYTANEFQQVSAEKELPQRILNSQEAHANIQQVNSEPASLSPIQQQQQSYFDQIQQQRQEERQPNAPEQVPSINQQQFSSEQSFQQSEENARNPTNVNHNLHRQYISTSGQFEQVTEVSATAVPQAIPFQVEGELSQSKIEEDPRVQQYNQQRFVKYNTRVTNKNPENVQVEEQSVNTRRGQNQYQVNIDDSDTSTTETAVTRASLVRVRGRVRNRQRGSTRNYQTTTSEPPNYPTTYLSRQRNNQEREESQDYNPRKRLNYGARPTSLRNSNFNREANREANQDQSVTEGNYAITEKQSTLNGFPEYSEVSTTTTTTEAPSNQPTRRYQHILNRNKIRRTRPTKSPSGTTKFLHPTTPPPVTRLSSSRARIRKPGVTTTTTSTTEYPQVNPSWNERDNFAPSAGSNEILEPLYQTRDKQQASFGFQNRAPILQKQRPLPTSSDDDEFWNQAVTIQQSTSFDFKPDASAVTPPSFQANTGEAQGTFAPIWDGQIELQDGNYYDVFHQKQLAKNVNDQTPFSSDHQKVVYKEIKNRQPIGKENQYTEKTYEMRRPSLRDEEDISQSDRVYPVYREIIKSAETIQDEVSQTVVDPYDVEGKHLHEKDINEPSEQQIKSIHGEEISNVEVESQQPKVGALKRKIIATNPGKKGGRRRGSWVRVRVRKPQDMFETAESQNLASLSENSIQVATKATNDKGAETWSTESTTEFVSSTETPTTTEAVSEPAETINFEEALKDMLKEFITNPEEENEAAETEGNTDSAVNEATDISTSSEEPTETEGELEATSHGEKRNVDITTPVGVDQDKIFKEEATKQEEERVRTVLPEATTEIFTQEPTTIFQTIENVETTVEPEVTTSPNEQLFKHSRVLGTSTTTEISLETEICYRGRCVKTKKANGDSDLLTAE</sequence>
<feature type="region of interest" description="Disordered" evidence="1">
    <location>
        <begin position="1136"/>
        <end position="1178"/>
    </location>
</feature>
<feature type="compositionally biased region" description="Polar residues" evidence="1">
    <location>
        <begin position="2083"/>
        <end position="2094"/>
    </location>
</feature>
<feature type="region of interest" description="Disordered" evidence="1">
    <location>
        <begin position="1358"/>
        <end position="1423"/>
    </location>
</feature>
<organism evidence="3">
    <name type="scientific">Graphocephala atropunctata</name>
    <dbReference type="NCBI Taxonomy" id="36148"/>
    <lineage>
        <taxon>Eukaryota</taxon>
        <taxon>Metazoa</taxon>
        <taxon>Ecdysozoa</taxon>
        <taxon>Arthropoda</taxon>
        <taxon>Hexapoda</taxon>
        <taxon>Insecta</taxon>
        <taxon>Pterygota</taxon>
        <taxon>Neoptera</taxon>
        <taxon>Paraneoptera</taxon>
        <taxon>Hemiptera</taxon>
        <taxon>Auchenorrhyncha</taxon>
        <taxon>Membracoidea</taxon>
        <taxon>Cicadellidae</taxon>
        <taxon>Cicadellinae</taxon>
        <taxon>Cicadellini</taxon>
        <taxon>Graphocephala</taxon>
    </lineage>
</organism>
<feature type="chain" id="PRO_5008587435" evidence="2">
    <location>
        <begin position="17"/>
        <end position="2230"/>
    </location>
</feature>
<feature type="region of interest" description="Disordered" evidence="1">
    <location>
        <begin position="121"/>
        <end position="160"/>
    </location>
</feature>
<feature type="compositionally biased region" description="Pro residues" evidence="1">
    <location>
        <begin position="750"/>
        <end position="761"/>
    </location>
</feature>